<gene>
    <name evidence="10" type="ORF">EFW17_11000</name>
</gene>
<evidence type="ECO:0000256" key="6">
    <source>
        <dbReference type="ARBA" id="ARBA00023136"/>
    </source>
</evidence>
<name>A0A3N0EAR2_9ACTN</name>
<dbReference type="GO" id="GO:0005886">
    <property type="term" value="C:plasma membrane"/>
    <property type="evidence" value="ECO:0007669"/>
    <property type="project" value="UniProtKB-SubCell"/>
</dbReference>
<dbReference type="Gene3D" id="3.30.240.20">
    <property type="entry name" value="bsu07140 like domains"/>
    <property type="match status" value="1"/>
</dbReference>
<dbReference type="InterPro" id="IPR023090">
    <property type="entry name" value="UPF0702_alpha/beta_dom_sf"/>
</dbReference>
<dbReference type="Pfam" id="PF04239">
    <property type="entry name" value="DUF421"/>
    <property type="match status" value="1"/>
</dbReference>
<dbReference type="InterPro" id="IPR007353">
    <property type="entry name" value="DUF421"/>
</dbReference>
<keyword evidence="5 7" id="KW-1133">Transmembrane helix</keyword>
<comment type="similarity">
    <text evidence="2">Belongs to the UPF0702 family.</text>
</comment>
<dbReference type="PANTHER" id="PTHR34582">
    <property type="entry name" value="UPF0702 TRANSMEMBRANE PROTEIN YCAP"/>
    <property type="match status" value="1"/>
</dbReference>
<evidence type="ECO:0000256" key="7">
    <source>
        <dbReference type="SAM" id="Phobius"/>
    </source>
</evidence>
<reference evidence="10 11" key="1">
    <citation type="submission" date="2018-11" db="EMBL/GenBank/DDBJ databases">
        <title>The genome draft of YIM 96095.</title>
        <authorList>
            <person name="Tang S.-K."/>
            <person name="Chunyu W.-X."/>
            <person name="Feng Y.-Z."/>
        </authorList>
    </citation>
    <scope>NUCLEOTIDE SEQUENCE [LARGE SCALE GENOMIC DNA]</scope>
    <source>
        <strain evidence="10 11">YIM 96095</strain>
    </source>
</reference>
<dbReference type="PANTHER" id="PTHR34582:SF6">
    <property type="entry name" value="UPF0702 TRANSMEMBRANE PROTEIN YCAP"/>
    <property type="match status" value="1"/>
</dbReference>
<accession>A0A3N0EAR2</accession>
<evidence type="ECO:0000256" key="5">
    <source>
        <dbReference type="ARBA" id="ARBA00022989"/>
    </source>
</evidence>
<evidence type="ECO:0000256" key="3">
    <source>
        <dbReference type="ARBA" id="ARBA00022475"/>
    </source>
</evidence>
<dbReference type="AlphaFoldDB" id="A0A3N0EAR2"/>
<keyword evidence="3" id="KW-1003">Cell membrane</keyword>
<evidence type="ECO:0000256" key="2">
    <source>
        <dbReference type="ARBA" id="ARBA00006448"/>
    </source>
</evidence>
<evidence type="ECO:0000259" key="8">
    <source>
        <dbReference type="Pfam" id="PF04239"/>
    </source>
</evidence>
<dbReference type="EMBL" id="RJMB01000009">
    <property type="protein sequence ID" value="RNL84884.1"/>
    <property type="molecule type" value="Genomic_DNA"/>
</dbReference>
<evidence type="ECO:0000256" key="1">
    <source>
        <dbReference type="ARBA" id="ARBA00004651"/>
    </source>
</evidence>
<evidence type="ECO:0000313" key="10">
    <source>
        <dbReference type="EMBL" id="RNL84884.1"/>
    </source>
</evidence>
<keyword evidence="11" id="KW-1185">Reference proteome</keyword>
<feature type="domain" description="YetF C-terminal" evidence="8">
    <location>
        <begin position="92"/>
        <end position="159"/>
    </location>
</feature>
<dbReference type="Pfam" id="PF20730">
    <property type="entry name" value="YetF_N"/>
    <property type="match status" value="1"/>
</dbReference>
<keyword evidence="6 7" id="KW-0472">Membrane</keyword>
<organism evidence="10 11">
    <name type="scientific">Halostreptopolyspora alba</name>
    <dbReference type="NCBI Taxonomy" id="2487137"/>
    <lineage>
        <taxon>Bacteria</taxon>
        <taxon>Bacillati</taxon>
        <taxon>Actinomycetota</taxon>
        <taxon>Actinomycetes</taxon>
        <taxon>Streptosporangiales</taxon>
        <taxon>Nocardiopsidaceae</taxon>
        <taxon>Halostreptopolyspora</taxon>
    </lineage>
</organism>
<proteinExistence type="inferred from homology"/>
<sequence length="191" mass="20644">MFLQQWGTSWETVVIVLVSAPAAYLVLVAFSRIAGLRSFSQMTNFDLAATVAFGSMLATTIVNSNISLLQGVVAMGALFGAQALMARTRLRSRLERVLDNRPLLLMRHSRMLPQNMRKAKVTENDLVSKLRLAGVTRMDQVDAVVLETTGEVSVLRYNTDGSATDPVLLASVVAGTFGPDLGRSIGDDSRG</sequence>
<evidence type="ECO:0000313" key="11">
    <source>
        <dbReference type="Proteomes" id="UP000269198"/>
    </source>
</evidence>
<dbReference type="Proteomes" id="UP000269198">
    <property type="component" value="Unassembled WGS sequence"/>
</dbReference>
<dbReference type="OrthoDB" id="3266405at2"/>
<dbReference type="RefSeq" id="WP_123201323.1">
    <property type="nucleotide sequence ID" value="NZ_RJMB01000009.1"/>
</dbReference>
<dbReference type="InterPro" id="IPR048454">
    <property type="entry name" value="YetF_N"/>
</dbReference>
<feature type="transmembrane region" description="Helical" evidence="7">
    <location>
        <begin position="68"/>
        <end position="86"/>
    </location>
</feature>
<keyword evidence="4 7" id="KW-0812">Transmembrane</keyword>
<comment type="subcellular location">
    <subcellularLocation>
        <location evidence="1">Cell membrane</location>
        <topology evidence="1">Multi-pass membrane protein</topology>
    </subcellularLocation>
</comment>
<feature type="transmembrane region" description="Helical" evidence="7">
    <location>
        <begin position="12"/>
        <end position="33"/>
    </location>
</feature>
<feature type="domain" description="YetF-like N-terminal transmembrane" evidence="9">
    <location>
        <begin position="24"/>
        <end position="76"/>
    </location>
</feature>
<protein>
    <submittedName>
        <fullName evidence="10">DUF421 domain-containing protein</fullName>
    </submittedName>
</protein>
<evidence type="ECO:0000256" key="4">
    <source>
        <dbReference type="ARBA" id="ARBA00022692"/>
    </source>
</evidence>
<comment type="caution">
    <text evidence="10">The sequence shown here is derived from an EMBL/GenBank/DDBJ whole genome shotgun (WGS) entry which is preliminary data.</text>
</comment>
<evidence type="ECO:0000259" key="9">
    <source>
        <dbReference type="Pfam" id="PF20730"/>
    </source>
</evidence>